<keyword evidence="3" id="KW-0813">Transport</keyword>
<evidence type="ECO:0000256" key="3">
    <source>
        <dbReference type="ARBA" id="ARBA00022448"/>
    </source>
</evidence>
<feature type="transmembrane region" description="Helical" evidence="9">
    <location>
        <begin position="325"/>
        <end position="353"/>
    </location>
</feature>
<keyword evidence="4" id="KW-1003">Cell membrane</keyword>
<comment type="subcellular location">
    <subcellularLocation>
        <location evidence="1">Cell membrane</location>
        <topology evidence="1">Multi-pass membrane protein</topology>
    </subcellularLocation>
</comment>
<evidence type="ECO:0000256" key="6">
    <source>
        <dbReference type="ARBA" id="ARBA00022989"/>
    </source>
</evidence>
<evidence type="ECO:0000256" key="2">
    <source>
        <dbReference type="ARBA" id="ARBA00009773"/>
    </source>
</evidence>
<dbReference type="RefSeq" id="WP_204002206.1">
    <property type="nucleotide sequence ID" value="NZ_BOOZ01000005.1"/>
</dbReference>
<comment type="caution">
    <text evidence="10">The sequence shown here is derived from an EMBL/GenBank/DDBJ whole genome shotgun (WGS) entry which is preliminary data.</text>
</comment>
<evidence type="ECO:0000313" key="11">
    <source>
        <dbReference type="Proteomes" id="UP000647017"/>
    </source>
</evidence>
<keyword evidence="11" id="KW-1185">Reference proteome</keyword>
<feature type="transmembrane region" description="Helical" evidence="9">
    <location>
        <begin position="57"/>
        <end position="75"/>
    </location>
</feature>
<feature type="compositionally biased region" description="Pro residues" evidence="8">
    <location>
        <begin position="374"/>
        <end position="407"/>
    </location>
</feature>
<feature type="region of interest" description="Disordered" evidence="8">
    <location>
        <begin position="364"/>
        <end position="407"/>
    </location>
</feature>
<keyword evidence="6 9" id="KW-1133">Transmembrane helix</keyword>
<feature type="transmembrane region" description="Helical" evidence="9">
    <location>
        <begin position="289"/>
        <end position="305"/>
    </location>
</feature>
<evidence type="ECO:0000256" key="4">
    <source>
        <dbReference type="ARBA" id="ARBA00022475"/>
    </source>
</evidence>
<evidence type="ECO:0000256" key="7">
    <source>
        <dbReference type="ARBA" id="ARBA00023136"/>
    </source>
</evidence>
<protein>
    <recommendedName>
        <fullName evidence="12">AI-2E family transporter</fullName>
    </recommendedName>
</protein>
<evidence type="ECO:0000256" key="5">
    <source>
        <dbReference type="ARBA" id="ARBA00022692"/>
    </source>
</evidence>
<reference evidence="10 11" key="1">
    <citation type="submission" date="2021-01" db="EMBL/GenBank/DDBJ databases">
        <title>Whole genome shotgun sequence of Verrucosispora andamanensis NBRC 109075.</title>
        <authorList>
            <person name="Komaki H."/>
            <person name="Tamura T."/>
        </authorList>
    </citation>
    <scope>NUCLEOTIDE SEQUENCE [LARGE SCALE GENOMIC DNA]</scope>
    <source>
        <strain evidence="10 11">NBRC 109075</strain>
    </source>
</reference>
<dbReference type="Proteomes" id="UP000647017">
    <property type="component" value="Unassembled WGS sequence"/>
</dbReference>
<proteinExistence type="inferred from homology"/>
<evidence type="ECO:0000256" key="1">
    <source>
        <dbReference type="ARBA" id="ARBA00004651"/>
    </source>
</evidence>
<feature type="transmembrane region" description="Helical" evidence="9">
    <location>
        <begin position="87"/>
        <end position="112"/>
    </location>
</feature>
<dbReference type="EMBL" id="BOOZ01000005">
    <property type="protein sequence ID" value="GIJ08159.1"/>
    <property type="molecule type" value="Genomic_DNA"/>
</dbReference>
<dbReference type="PANTHER" id="PTHR21716:SF53">
    <property type="entry name" value="PERMEASE PERM-RELATED"/>
    <property type="match status" value="1"/>
</dbReference>
<evidence type="ECO:0000313" key="10">
    <source>
        <dbReference type="EMBL" id="GIJ08159.1"/>
    </source>
</evidence>
<keyword evidence="7 9" id="KW-0472">Membrane</keyword>
<sequence length="407" mass="42133">MVAENGGQTPDEPADRNAGPRQTWAALPWLIRSAVVWSACLVVIAAGLWLLARITLLVTPLAIAVAATLFLAALLDPVQLALRRLRLPAALAALLTVLLLLGILGGVGVLAWSLTADQFSELGDELGQGLERTRDFVTSTLPVTDEQLDGLLAQVSQTVSQQEVDPVASARTVTEVVGSALLALVLLFFLLKDGREMWHWTLRRAAGRNREITAKAGRVGWRTLGSYTRGTMLIAGIDAVGIGLALVLLGVPLALPLALITFIGAFVPIVGATVAGAVAVLVALAASGPTTALLTLAAVIAVQQIEGNLLEPLVMKRQVRLHPVVILVAVTAGTLIAGIAGAFVAVPITAVVWRVIDTVQRHRQNTAATADSPSGPPAPPAPTAPPASSAPPARPSPPPPGPDPEPA</sequence>
<feature type="transmembrane region" description="Helical" evidence="9">
    <location>
        <begin position="173"/>
        <end position="191"/>
    </location>
</feature>
<evidence type="ECO:0008006" key="12">
    <source>
        <dbReference type="Google" id="ProtNLM"/>
    </source>
</evidence>
<keyword evidence="5 9" id="KW-0812">Transmembrane</keyword>
<gene>
    <name evidence="10" type="ORF">Van01_13730</name>
</gene>
<dbReference type="InterPro" id="IPR002549">
    <property type="entry name" value="AI-2E-like"/>
</dbReference>
<dbReference type="Pfam" id="PF01594">
    <property type="entry name" value="AI-2E_transport"/>
    <property type="match status" value="1"/>
</dbReference>
<organism evidence="10 11">
    <name type="scientific">Micromonospora andamanensis</name>
    <dbReference type="NCBI Taxonomy" id="1287068"/>
    <lineage>
        <taxon>Bacteria</taxon>
        <taxon>Bacillati</taxon>
        <taxon>Actinomycetota</taxon>
        <taxon>Actinomycetes</taxon>
        <taxon>Micromonosporales</taxon>
        <taxon>Micromonosporaceae</taxon>
        <taxon>Micromonospora</taxon>
    </lineage>
</organism>
<evidence type="ECO:0000256" key="8">
    <source>
        <dbReference type="SAM" id="MobiDB-lite"/>
    </source>
</evidence>
<comment type="similarity">
    <text evidence="2">Belongs to the autoinducer-2 exporter (AI-2E) (TC 2.A.86) family.</text>
</comment>
<feature type="transmembrane region" description="Helical" evidence="9">
    <location>
        <begin position="257"/>
        <end position="282"/>
    </location>
</feature>
<accession>A0ABQ4HR85</accession>
<feature type="transmembrane region" description="Helical" evidence="9">
    <location>
        <begin position="29"/>
        <end position="51"/>
    </location>
</feature>
<name>A0ABQ4HR85_9ACTN</name>
<dbReference type="PANTHER" id="PTHR21716">
    <property type="entry name" value="TRANSMEMBRANE PROTEIN"/>
    <property type="match status" value="1"/>
</dbReference>
<evidence type="ECO:0000256" key="9">
    <source>
        <dbReference type="SAM" id="Phobius"/>
    </source>
</evidence>
<feature type="transmembrane region" description="Helical" evidence="9">
    <location>
        <begin position="232"/>
        <end position="251"/>
    </location>
</feature>